<dbReference type="InterPro" id="IPR025354">
    <property type="entry name" value="DUF4258"/>
</dbReference>
<keyword evidence="2" id="KW-0472">Membrane</keyword>
<keyword evidence="2" id="KW-0812">Transmembrane</keyword>
<comment type="caution">
    <text evidence="3">The sequence shown here is derived from an EMBL/GenBank/DDBJ whole genome shotgun (WGS) entry which is preliminary data.</text>
</comment>
<evidence type="ECO:0000256" key="1">
    <source>
        <dbReference type="SAM" id="MobiDB-lite"/>
    </source>
</evidence>
<reference evidence="3" key="1">
    <citation type="submission" date="2020-11" db="EMBL/GenBank/DDBJ databases">
        <title>Chlorella ohadii genome sequencing and assembly.</title>
        <authorList>
            <person name="Murik O."/>
            <person name="Treves H."/>
            <person name="Kedem I."/>
            <person name="Shotland Y."/>
            <person name="Kaplan A."/>
        </authorList>
    </citation>
    <scope>NUCLEOTIDE SEQUENCE</scope>
    <source>
        <strain evidence="3">1</strain>
    </source>
</reference>
<sequence>MGKLRNPFAGRHVGGTTKATRQPSTGKKKKKQPQAAGDSGGNAGGGKKRKPKSFLGLLLTGAGFAALWAWNVYSRVQQRREDRGTLQAMAARPLAITEHAACRMDCRFIKRGEIEETLQTGRINARKSQPQLKPCPKYVVDAAVGPHRKNVQGVFAACPHETRVLTVIDLDTNHPCGTC</sequence>
<evidence type="ECO:0000256" key="2">
    <source>
        <dbReference type="SAM" id="Phobius"/>
    </source>
</evidence>
<dbReference type="Pfam" id="PF14076">
    <property type="entry name" value="DUF4258"/>
    <property type="match status" value="1"/>
</dbReference>
<name>A0AAD5DUX0_9CHLO</name>
<gene>
    <name evidence="3" type="ORF">COHA_003632</name>
</gene>
<dbReference type="AlphaFoldDB" id="A0AAD5DUX0"/>
<evidence type="ECO:0000313" key="4">
    <source>
        <dbReference type="Proteomes" id="UP001205105"/>
    </source>
</evidence>
<keyword evidence="2" id="KW-1133">Transmembrane helix</keyword>
<evidence type="ECO:0000313" key="3">
    <source>
        <dbReference type="EMBL" id="KAI7842701.1"/>
    </source>
</evidence>
<dbReference type="EMBL" id="JADXDR010000049">
    <property type="protein sequence ID" value="KAI7842701.1"/>
    <property type="molecule type" value="Genomic_DNA"/>
</dbReference>
<feature type="transmembrane region" description="Helical" evidence="2">
    <location>
        <begin position="54"/>
        <end position="73"/>
    </location>
</feature>
<feature type="region of interest" description="Disordered" evidence="1">
    <location>
        <begin position="1"/>
        <end position="49"/>
    </location>
</feature>
<accession>A0AAD5DUX0</accession>
<evidence type="ECO:0008006" key="5">
    <source>
        <dbReference type="Google" id="ProtNLM"/>
    </source>
</evidence>
<organism evidence="3 4">
    <name type="scientific">Chlorella ohadii</name>
    <dbReference type="NCBI Taxonomy" id="2649997"/>
    <lineage>
        <taxon>Eukaryota</taxon>
        <taxon>Viridiplantae</taxon>
        <taxon>Chlorophyta</taxon>
        <taxon>core chlorophytes</taxon>
        <taxon>Trebouxiophyceae</taxon>
        <taxon>Chlorellales</taxon>
        <taxon>Chlorellaceae</taxon>
        <taxon>Chlorella clade</taxon>
        <taxon>Chlorella</taxon>
    </lineage>
</organism>
<keyword evidence="4" id="KW-1185">Reference proteome</keyword>
<protein>
    <recommendedName>
        <fullName evidence="5">DUF4258 domain-containing protein</fullName>
    </recommendedName>
</protein>
<proteinExistence type="predicted"/>
<dbReference type="Proteomes" id="UP001205105">
    <property type="component" value="Unassembled WGS sequence"/>
</dbReference>